<accession>A0ABT4A326</accession>
<evidence type="ECO:0000256" key="1">
    <source>
        <dbReference type="SAM" id="MobiDB-lite"/>
    </source>
</evidence>
<dbReference type="InterPro" id="IPR011646">
    <property type="entry name" value="KAP_P-loop"/>
</dbReference>
<evidence type="ECO:0000259" key="2">
    <source>
        <dbReference type="Pfam" id="PF07693"/>
    </source>
</evidence>
<organism evidence="3 4">
    <name type="scientific">Archangium lansingense</name>
    <dbReference type="NCBI Taxonomy" id="2995310"/>
    <lineage>
        <taxon>Bacteria</taxon>
        <taxon>Pseudomonadati</taxon>
        <taxon>Myxococcota</taxon>
        <taxon>Myxococcia</taxon>
        <taxon>Myxococcales</taxon>
        <taxon>Cystobacterineae</taxon>
        <taxon>Archangiaceae</taxon>
        <taxon>Archangium</taxon>
    </lineage>
</organism>
<dbReference type="InterPro" id="IPR052754">
    <property type="entry name" value="NTPase_KAP_P-loop"/>
</dbReference>
<proteinExistence type="predicted"/>
<evidence type="ECO:0000313" key="3">
    <source>
        <dbReference type="EMBL" id="MCY1075998.1"/>
    </source>
</evidence>
<dbReference type="EMBL" id="JAPNKA010000001">
    <property type="protein sequence ID" value="MCY1075998.1"/>
    <property type="molecule type" value="Genomic_DNA"/>
</dbReference>
<gene>
    <name evidence="3" type="ORF">OV287_16100</name>
</gene>
<name>A0ABT4A326_9BACT</name>
<comment type="caution">
    <text evidence="3">The sequence shown here is derived from an EMBL/GenBank/DDBJ whole genome shotgun (WGS) entry which is preliminary data.</text>
</comment>
<dbReference type="PANTHER" id="PTHR22674:SF6">
    <property type="entry name" value="NTPASE KAP FAMILY P-LOOP DOMAIN-CONTAINING PROTEIN 1"/>
    <property type="match status" value="1"/>
</dbReference>
<dbReference type="SUPFAM" id="SSF52540">
    <property type="entry name" value="P-loop containing nucleoside triphosphate hydrolases"/>
    <property type="match status" value="1"/>
</dbReference>
<sequence length="726" mass="79950">MKNPPLNSEATEIPKPGAGSSISSDRPIDSLEADRYGLRQHFIPRLARLALEWPTRDGLVVGLFGSWGIGKTSILYMFRDYVNQSRERYKNVIFASFNPWFYEDTGALITSFFATIAAEISVDEKTPWAQAAGALKAMGSFLTAASKGISIFGVNVDAEKIKEAAKIATDALNQTGEITSSLTGLAELAGAGQKKLEKHRTDVENALKKLGESGGRVAVLIDDVDRLNKSELLSLLRLVRTVADLPYVTLVVSMDDVRVRDVLGSAVSEGYGQGYLDKIVQVPLHVPLPSREAMATDLAAQLEMAFKSRGVPLPVELTPTQFSSQRTALGLLVSLVRTPRDLARYMNGLRTLLLAGEDPDVHPTDAALIEALHIFYPDVYDRVRRHKDFLTGSSYDNLYYGSATRDREQAKTTLSAKLEQIIRGGVSTLGTKSEESIQGLLTLLFGDLTDPEANRDEAADAAERKIRSPVAFDNYFRYAPSIGAVMRGEVDALLEKLLSHARAASQIESAVVLAEAFTGRGQQAAEQMMEDLGYRLRSIDLGLLEWIGKGVIAITEQLPSDITLGLLAKVLEAMTRFQFEDERRWSDKEAQAQARNLLMIAIHSPLSVVQLYTLTMWSKHLVNEEVHRELAAAWLQRLDKYLQEGDLFGEPDVEEAPKIFPFAMKMITVLDEASPVSLDAFRSHLVEYVERLPQRLPQALYLVSSVSNNIPRSLSENPTVEGGPGG</sequence>
<keyword evidence="4" id="KW-1185">Reference proteome</keyword>
<protein>
    <submittedName>
        <fullName evidence="3">P-loop NTPase fold protein</fullName>
    </submittedName>
</protein>
<dbReference type="InterPro" id="IPR027417">
    <property type="entry name" value="P-loop_NTPase"/>
</dbReference>
<evidence type="ECO:0000313" key="4">
    <source>
        <dbReference type="Proteomes" id="UP001207654"/>
    </source>
</evidence>
<feature type="region of interest" description="Disordered" evidence="1">
    <location>
        <begin position="1"/>
        <end position="26"/>
    </location>
</feature>
<dbReference type="RefSeq" id="WP_267534908.1">
    <property type="nucleotide sequence ID" value="NZ_JAPNKA010000001.1"/>
</dbReference>
<dbReference type="Gene3D" id="3.40.50.300">
    <property type="entry name" value="P-loop containing nucleotide triphosphate hydrolases"/>
    <property type="match status" value="1"/>
</dbReference>
<dbReference type="Proteomes" id="UP001207654">
    <property type="component" value="Unassembled WGS sequence"/>
</dbReference>
<reference evidence="3 4" key="1">
    <citation type="submission" date="2022-11" db="EMBL/GenBank/DDBJ databases">
        <title>Minimal conservation of predation-associated metabolite biosynthetic gene clusters underscores biosynthetic potential of Myxococcota including descriptions for ten novel species: Archangium lansinium sp. nov., Myxococcus landrumus sp. nov., Nannocystis bai.</title>
        <authorList>
            <person name="Ahearne A."/>
            <person name="Stevens C."/>
            <person name="Phillips K."/>
        </authorList>
    </citation>
    <scope>NUCLEOTIDE SEQUENCE [LARGE SCALE GENOMIC DNA]</scope>
    <source>
        <strain evidence="3 4">MIWBW</strain>
    </source>
</reference>
<dbReference type="PANTHER" id="PTHR22674">
    <property type="entry name" value="NTPASE, KAP FAMILY P-LOOP DOMAIN-CONTAINING 1"/>
    <property type="match status" value="1"/>
</dbReference>
<dbReference type="Pfam" id="PF07693">
    <property type="entry name" value="KAP_NTPase"/>
    <property type="match status" value="1"/>
</dbReference>
<feature type="domain" description="KAP NTPase" evidence="2">
    <location>
        <begin position="40"/>
        <end position="350"/>
    </location>
</feature>
<feature type="compositionally biased region" description="Polar residues" evidence="1">
    <location>
        <begin position="1"/>
        <end position="10"/>
    </location>
</feature>